<sequence length="176" mass="18714">MTGPRDDDADRPADESADSRPDGELDAREIDERFAELVAHFDGPTWPGGDGPEEPAEDDTERPVTEAGGDPRGVRADEPTLLELWDTETPDDPDEEDFEPPAPGPMPRPSLPAILGVVLVLGGLFLVLYPTVLDVGADLGRLTGIAAFVGGAAMLIWRLRPEPDDDDPDPGNGAVV</sequence>
<keyword evidence="2" id="KW-1133">Transmembrane helix</keyword>
<dbReference type="EMBL" id="VLLL01000001">
    <property type="protein sequence ID" value="TWJ17100.1"/>
    <property type="molecule type" value="Genomic_DNA"/>
</dbReference>
<feature type="region of interest" description="Disordered" evidence="1">
    <location>
        <begin position="1"/>
        <end position="105"/>
    </location>
</feature>
<keyword evidence="4" id="KW-1185">Reference proteome</keyword>
<keyword evidence="2" id="KW-0472">Membrane</keyword>
<keyword evidence="2" id="KW-0812">Transmembrane</keyword>
<evidence type="ECO:0000313" key="4">
    <source>
        <dbReference type="Proteomes" id="UP000321617"/>
    </source>
</evidence>
<comment type="caution">
    <text evidence="3">The sequence shown here is derived from an EMBL/GenBank/DDBJ whole genome shotgun (WGS) entry which is preliminary data.</text>
</comment>
<evidence type="ECO:0008006" key="5">
    <source>
        <dbReference type="Google" id="ProtNLM"/>
    </source>
</evidence>
<proteinExistence type="predicted"/>
<dbReference type="Proteomes" id="UP000321617">
    <property type="component" value="Unassembled WGS sequence"/>
</dbReference>
<feature type="compositionally biased region" description="Acidic residues" evidence="1">
    <location>
        <begin position="85"/>
        <end position="99"/>
    </location>
</feature>
<evidence type="ECO:0000256" key="1">
    <source>
        <dbReference type="SAM" id="MobiDB-lite"/>
    </source>
</evidence>
<gene>
    <name evidence="3" type="ORF">LX16_0015</name>
</gene>
<dbReference type="RefSeq" id="WP_147131130.1">
    <property type="nucleotide sequence ID" value="NZ_BAABIJ010000009.1"/>
</dbReference>
<feature type="compositionally biased region" description="Basic and acidic residues" evidence="1">
    <location>
        <begin position="1"/>
        <end position="35"/>
    </location>
</feature>
<dbReference type="OrthoDB" id="4867773at2"/>
<evidence type="ECO:0000256" key="2">
    <source>
        <dbReference type="SAM" id="Phobius"/>
    </source>
</evidence>
<feature type="compositionally biased region" description="Acidic residues" evidence="1">
    <location>
        <begin position="51"/>
        <end position="60"/>
    </location>
</feature>
<accession>A0A562VGU8</accession>
<reference evidence="3 4" key="1">
    <citation type="journal article" date="2013" name="Stand. Genomic Sci.">
        <title>Genomic Encyclopedia of Type Strains, Phase I: The one thousand microbial genomes (KMG-I) project.</title>
        <authorList>
            <person name="Kyrpides N.C."/>
            <person name="Woyke T."/>
            <person name="Eisen J.A."/>
            <person name="Garrity G."/>
            <person name="Lilburn T.G."/>
            <person name="Beck B.J."/>
            <person name="Whitman W.B."/>
            <person name="Hugenholtz P."/>
            <person name="Klenk H.P."/>
        </authorList>
    </citation>
    <scope>NUCLEOTIDE SEQUENCE [LARGE SCALE GENOMIC DNA]</scope>
    <source>
        <strain evidence="3 4">DSM 45044</strain>
    </source>
</reference>
<evidence type="ECO:0000313" key="3">
    <source>
        <dbReference type="EMBL" id="TWJ17100.1"/>
    </source>
</evidence>
<dbReference type="AlphaFoldDB" id="A0A562VGU8"/>
<protein>
    <recommendedName>
        <fullName evidence="5">DUF308 domain-containing protein</fullName>
    </recommendedName>
</protein>
<organism evidence="3 4">
    <name type="scientific">Stackebrandtia albiflava</name>
    <dbReference type="NCBI Taxonomy" id="406432"/>
    <lineage>
        <taxon>Bacteria</taxon>
        <taxon>Bacillati</taxon>
        <taxon>Actinomycetota</taxon>
        <taxon>Actinomycetes</taxon>
        <taxon>Glycomycetales</taxon>
        <taxon>Glycomycetaceae</taxon>
        <taxon>Stackebrandtia</taxon>
    </lineage>
</organism>
<feature type="transmembrane region" description="Helical" evidence="2">
    <location>
        <begin position="113"/>
        <end position="133"/>
    </location>
</feature>
<name>A0A562VGU8_9ACTN</name>
<feature type="transmembrane region" description="Helical" evidence="2">
    <location>
        <begin position="139"/>
        <end position="157"/>
    </location>
</feature>